<dbReference type="InterPro" id="IPR019480">
    <property type="entry name" value="Dihydroorotate_DH_Fe-S-bd"/>
</dbReference>
<dbReference type="SUPFAM" id="SSF52343">
    <property type="entry name" value="Ferredoxin reductase-like, C-terminal NADP-linked domain"/>
    <property type="match status" value="1"/>
</dbReference>
<dbReference type="CDD" id="cd06221">
    <property type="entry name" value="sulfite_reductase_like"/>
    <property type="match status" value="1"/>
</dbReference>
<dbReference type="InterPro" id="IPR039261">
    <property type="entry name" value="FNR_nucleotide-bd"/>
</dbReference>
<evidence type="ECO:0000313" key="4">
    <source>
        <dbReference type="Proteomes" id="UP000006695"/>
    </source>
</evidence>
<dbReference type="InterPro" id="IPR012165">
    <property type="entry name" value="Cyt_c3_hydrogenase_gsu"/>
</dbReference>
<feature type="binding site" evidence="1">
    <location>
        <position position="264"/>
    </location>
    <ligand>
        <name>[2Fe-2S] cluster</name>
        <dbReference type="ChEBI" id="CHEBI:190135"/>
    </ligand>
</feature>
<dbReference type="GO" id="GO:0046872">
    <property type="term" value="F:metal ion binding"/>
    <property type="evidence" value="ECO:0007669"/>
    <property type="project" value="UniProtKB-KW"/>
</dbReference>
<feature type="binding site" evidence="1">
    <location>
        <position position="248"/>
    </location>
    <ligand>
        <name>[2Fe-2S] cluster</name>
        <dbReference type="ChEBI" id="CHEBI:190135"/>
    </ligand>
</feature>
<dbReference type="PANTHER" id="PTHR43513:SF1">
    <property type="entry name" value="ANAEROBIC SULFITE REDUCTASE SUBUNIT B"/>
    <property type="match status" value="1"/>
</dbReference>
<dbReference type="InterPro" id="IPR008333">
    <property type="entry name" value="Cbr1-like_FAD-bd_dom"/>
</dbReference>
<feature type="binding site" evidence="1">
    <location>
        <position position="256"/>
    </location>
    <ligand>
        <name>[2Fe-2S] cluster</name>
        <dbReference type="ChEBI" id="CHEBI:190135"/>
    </ligand>
</feature>
<dbReference type="Gene3D" id="2.40.30.10">
    <property type="entry name" value="Translation factors"/>
    <property type="match status" value="1"/>
</dbReference>
<dbReference type="HOGENOM" id="CLU_003827_1_1_7"/>
<comment type="cofactor">
    <cofactor evidence="1">
        <name>[2Fe-2S] cluster</name>
        <dbReference type="ChEBI" id="CHEBI:190135"/>
    </cofactor>
    <text evidence="1">Binds 1 [2Fe-2S] cluster per subunit.</text>
</comment>
<dbReference type="GO" id="GO:0050660">
    <property type="term" value="F:flavin adenine dinucleotide binding"/>
    <property type="evidence" value="ECO:0007669"/>
    <property type="project" value="InterPro"/>
</dbReference>
<dbReference type="STRING" id="351605.Gura_1124"/>
<organism evidence="3 4">
    <name type="scientific">Geotalea uraniireducens (strain Rf4)</name>
    <name type="common">Geobacter uraniireducens</name>
    <dbReference type="NCBI Taxonomy" id="351605"/>
    <lineage>
        <taxon>Bacteria</taxon>
        <taxon>Pseudomonadati</taxon>
        <taxon>Thermodesulfobacteriota</taxon>
        <taxon>Desulfuromonadia</taxon>
        <taxon>Geobacterales</taxon>
        <taxon>Geobacteraceae</taxon>
        <taxon>Geotalea</taxon>
    </lineage>
</organism>
<feature type="binding site" evidence="1">
    <location>
        <position position="253"/>
    </location>
    <ligand>
        <name>[2Fe-2S] cluster</name>
        <dbReference type="ChEBI" id="CHEBI:190135"/>
    </ligand>
</feature>
<dbReference type="InterPro" id="IPR017938">
    <property type="entry name" value="Riboflavin_synthase-like_b-brl"/>
</dbReference>
<feature type="domain" description="FAD-binding FR-type" evidence="2">
    <location>
        <begin position="8"/>
        <end position="108"/>
    </location>
</feature>
<dbReference type="Gene3D" id="3.40.50.80">
    <property type="entry name" value="Nucleotide-binding domain of ferredoxin-NADP reductase (FNR) module"/>
    <property type="match status" value="1"/>
</dbReference>
<dbReference type="PIRSF" id="PIRSF006816">
    <property type="entry name" value="Cyc3_hyd_g"/>
    <property type="match status" value="1"/>
</dbReference>
<dbReference type="SUPFAM" id="SSF63380">
    <property type="entry name" value="Riboflavin synthase domain-like"/>
    <property type="match status" value="1"/>
</dbReference>
<dbReference type="InterPro" id="IPR001709">
    <property type="entry name" value="Flavoprot_Pyr_Nucl_cyt_Rdtase"/>
</dbReference>
<dbReference type="AlphaFoldDB" id="A5GAS6"/>
<proteinExistence type="predicted"/>
<dbReference type="PANTHER" id="PTHR43513">
    <property type="entry name" value="DIHYDROOROTATE DEHYDROGENASE B (NAD(+)), ELECTRON TRANSFER SUBUNIT"/>
    <property type="match status" value="1"/>
</dbReference>
<dbReference type="InterPro" id="IPR050353">
    <property type="entry name" value="PyrK_electron_transfer"/>
</dbReference>
<dbReference type="PROSITE" id="PS51384">
    <property type="entry name" value="FAD_FR"/>
    <property type="match status" value="1"/>
</dbReference>
<dbReference type="OrthoDB" id="9806195at2"/>
<keyword evidence="4" id="KW-1185">Reference proteome</keyword>
<dbReference type="Proteomes" id="UP000006695">
    <property type="component" value="Chromosome"/>
</dbReference>
<dbReference type="InterPro" id="IPR017927">
    <property type="entry name" value="FAD-bd_FR_type"/>
</dbReference>
<dbReference type="PRINTS" id="PR00410">
    <property type="entry name" value="PHEHYDRXLASE"/>
</dbReference>
<sequence>MPVDQMTNIPSPAEIVEIKPISGDTALFRLRLMNEEAARDFTFVPGQFVQVSAPAAGEAPFSPLNPPGNDGALELCVRKVGHVTSQLHKARQGDVVGIRGPFGTGFPIAEMAGKDILLLAGGLGIVPLHSLLCHLLEQRDAYGSITLMYGAREPSALLLRDELRELACRRDMRLMLTVDFAAEESACEPSCNIGLLPDLLRGVPITADNCYAAVCGPPALYRCIIGELQGLGFSDRRILLSLERRMKCGLGRCAHCAVGQLLCCIDGPVFRYSDLKTIEGAL</sequence>
<evidence type="ECO:0000313" key="3">
    <source>
        <dbReference type="EMBL" id="ABQ25329.1"/>
    </source>
</evidence>
<keyword evidence="1" id="KW-0001">2Fe-2S</keyword>
<keyword evidence="1" id="KW-0408">Iron</keyword>
<dbReference type="Pfam" id="PF00175">
    <property type="entry name" value="NAD_binding_1"/>
    <property type="match status" value="1"/>
</dbReference>
<protein>
    <submittedName>
        <fullName evidence="3">Oxidoreductase FAD-binding domain protein</fullName>
    </submittedName>
</protein>
<dbReference type="Pfam" id="PF00970">
    <property type="entry name" value="FAD_binding_6"/>
    <property type="match status" value="1"/>
</dbReference>
<reference evidence="3 4" key="1">
    <citation type="submission" date="2007-05" db="EMBL/GenBank/DDBJ databases">
        <title>Complete sequence of Geobacter uraniireducens Rf4.</title>
        <authorList>
            <consortium name="US DOE Joint Genome Institute"/>
            <person name="Copeland A."/>
            <person name="Lucas S."/>
            <person name="Lapidus A."/>
            <person name="Barry K."/>
            <person name="Detter J.C."/>
            <person name="Glavina del Rio T."/>
            <person name="Hammon N."/>
            <person name="Israni S."/>
            <person name="Dalin E."/>
            <person name="Tice H."/>
            <person name="Pitluck S."/>
            <person name="Chertkov O."/>
            <person name="Brettin T."/>
            <person name="Bruce D."/>
            <person name="Han C."/>
            <person name="Schmutz J."/>
            <person name="Larimer F."/>
            <person name="Land M."/>
            <person name="Hauser L."/>
            <person name="Kyrpides N."/>
            <person name="Mikhailova N."/>
            <person name="Shelobolina E."/>
            <person name="Aklujkar M."/>
            <person name="Lovley D."/>
            <person name="Richardson P."/>
        </authorList>
    </citation>
    <scope>NUCLEOTIDE SEQUENCE [LARGE SCALE GENOMIC DNA]</scope>
    <source>
        <strain evidence="3 4">Rf4</strain>
    </source>
</reference>
<dbReference type="EMBL" id="CP000698">
    <property type="protein sequence ID" value="ABQ25329.1"/>
    <property type="molecule type" value="Genomic_DNA"/>
</dbReference>
<gene>
    <name evidence="3" type="ordered locus">Gura_1124</name>
</gene>
<dbReference type="GO" id="GO:0016491">
    <property type="term" value="F:oxidoreductase activity"/>
    <property type="evidence" value="ECO:0007669"/>
    <property type="project" value="InterPro"/>
</dbReference>
<dbReference type="PRINTS" id="PR00371">
    <property type="entry name" value="FPNCR"/>
</dbReference>
<keyword evidence="1" id="KW-0411">Iron-sulfur</keyword>
<dbReference type="RefSeq" id="WP_011938051.1">
    <property type="nucleotide sequence ID" value="NC_009483.1"/>
</dbReference>
<name>A5GAS6_GEOUR</name>
<evidence type="ECO:0000256" key="1">
    <source>
        <dbReference type="PIRSR" id="PIRSR006816-2"/>
    </source>
</evidence>
<accession>A5GAS6</accession>
<dbReference type="Pfam" id="PF10418">
    <property type="entry name" value="DHODB_Fe-S_bind"/>
    <property type="match status" value="1"/>
</dbReference>
<dbReference type="InterPro" id="IPR001433">
    <property type="entry name" value="OxRdtase_FAD/NAD-bd"/>
</dbReference>
<dbReference type="KEGG" id="gur:Gura_1124"/>
<keyword evidence="1" id="KW-0479">Metal-binding</keyword>
<dbReference type="GO" id="GO:0006221">
    <property type="term" value="P:pyrimidine nucleotide biosynthetic process"/>
    <property type="evidence" value="ECO:0007669"/>
    <property type="project" value="InterPro"/>
</dbReference>
<evidence type="ECO:0000259" key="2">
    <source>
        <dbReference type="PROSITE" id="PS51384"/>
    </source>
</evidence>
<dbReference type="GO" id="GO:0051537">
    <property type="term" value="F:2 iron, 2 sulfur cluster binding"/>
    <property type="evidence" value="ECO:0007669"/>
    <property type="project" value="UniProtKB-KW"/>
</dbReference>